<feature type="domain" description="DUF7007" evidence="1">
    <location>
        <begin position="10"/>
        <end position="89"/>
    </location>
</feature>
<evidence type="ECO:0000313" key="3">
    <source>
        <dbReference type="Proteomes" id="UP001595939"/>
    </source>
</evidence>
<name>A0ABV8YBH9_9DEIO</name>
<reference evidence="3" key="1">
    <citation type="journal article" date="2019" name="Int. J. Syst. Evol. Microbiol.">
        <title>The Global Catalogue of Microorganisms (GCM) 10K type strain sequencing project: providing services to taxonomists for standard genome sequencing and annotation.</title>
        <authorList>
            <consortium name="The Broad Institute Genomics Platform"/>
            <consortium name="The Broad Institute Genome Sequencing Center for Infectious Disease"/>
            <person name="Wu L."/>
            <person name="Ma J."/>
        </authorList>
    </citation>
    <scope>NUCLEOTIDE SEQUENCE [LARGE SCALE GENOMIC DNA]</scope>
    <source>
        <strain evidence="3">CCUG 39970</strain>
    </source>
</reference>
<dbReference type="Proteomes" id="UP001595939">
    <property type="component" value="Unassembled WGS sequence"/>
</dbReference>
<protein>
    <submittedName>
        <fullName evidence="2">DUF7007 domain-containing protein</fullName>
    </submittedName>
</protein>
<dbReference type="Pfam" id="PF22653">
    <property type="entry name" value="DUF7007"/>
    <property type="match status" value="1"/>
</dbReference>
<dbReference type="RefSeq" id="WP_380129828.1">
    <property type="nucleotide sequence ID" value="NZ_JBHSEG010000008.1"/>
</dbReference>
<gene>
    <name evidence="2" type="ORF">ACFO0P_15120</name>
</gene>
<evidence type="ECO:0000313" key="2">
    <source>
        <dbReference type="EMBL" id="MFC4455110.1"/>
    </source>
</evidence>
<organism evidence="2 3">
    <name type="scientific">Deinococcus sonorensis</name>
    <dbReference type="NCBI Taxonomy" id="309891"/>
    <lineage>
        <taxon>Bacteria</taxon>
        <taxon>Thermotogati</taxon>
        <taxon>Deinococcota</taxon>
        <taxon>Deinococci</taxon>
        <taxon>Deinococcales</taxon>
        <taxon>Deinococcaceae</taxon>
        <taxon>Deinococcus</taxon>
    </lineage>
</organism>
<evidence type="ECO:0000259" key="1">
    <source>
        <dbReference type="Pfam" id="PF22653"/>
    </source>
</evidence>
<comment type="caution">
    <text evidence="2">The sequence shown here is derived from an EMBL/GenBank/DDBJ whole genome shotgun (WGS) entry which is preliminary data.</text>
</comment>
<keyword evidence="3" id="KW-1185">Reference proteome</keyword>
<proteinExistence type="predicted"/>
<dbReference type="EMBL" id="JBHSEG010000008">
    <property type="protein sequence ID" value="MFC4455110.1"/>
    <property type="molecule type" value="Genomic_DNA"/>
</dbReference>
<dbReference type="InterPro" id="IPR054276">
    <property type="entry name" value="DUF7007"/>
</dbReference>
<sequence length="96" mass="10466">MTLPDFDLPLPSSWGRLLMTEPVVPGIVYLCCADHGGYLLSAEANDRIPCPLRRADRLYEEDVDAAIVAYHLLPLSAAQRALARAVLRANFGEVSG</sequence>
<accession>A0ABV8YBH9</accession>